<dbReference type="Proteomes" id="UP001205035">
    <property type="component" value="Unassembled WGS sequence"/>
</dbReference>
<evidence type="ECO:0000256" key="8">
    <source>
        <dbReference type="SAM" id="SignalP"/>
    </source>
</evidence>
<evidence type="ECO:0000256" key="7">
    <source>
        <dbReference type="ARBA" id="ARBA00023288"/>
    </source>
</evidence>
<protein>
    <submittedName>
        <fullName evidence="9">FimB/Mfa2 family fimbrial subunit</fullName>
    </submittedName>
</protein>
<dbReference type="EMBL" id="JANGBQ010000005">
    <property type="protein sequence ID" value="MCQ5082283.1"/>
    <property type="molecule type" value="Genomic_DNA"/>
</dbReference>
<evidence type="ECO:0000313" key="10">
    <source>
        <dbReference type="Proteomes" id="UP001205035"/>
    </source>
</evidence>
<dbReference type="PROSITE" id="PS51257">
    <property type="entry name" value="PROKAR_LIPOPROTEIN"/>
    <property type="match status" value="1"/>
</dbReference>
<keyword evidence="3 8" id="KW-0732">Signal</keyword>
<comment type="caution">
    <text evidence="9">The sequence shown here is derived from an EMBL/GenBank/DDBJ whole genome shotgun (WGS) entry which is preliminary data.</text>
</comment>
<evidence type="ECO:0000256" key="4">
    <source>
        <dbReference type="ARBA" id="ARBA00023136"/>
    </source>
</evidence>
<dbReference type="RefSeq" id="WP_022333835.1">
    <property type="nucleotide sequence ID" value="NZ_DAWDUM010000007.1"/>
</dbReference>
<sequence length="337" mass="37147">MKSKLIRYTLPLMTFLAAACSKTLDQPPVETKEAPVTIRTQANGGNDTNQLNASETAVKSVRIYIFDGGKLDRMQYFDTPDGGIQLKMRAKVGSGKTFCAVVNELPEVKDELDNVGTPGQLNAVMYSLAGYIAPDRNIGMGDASQTESYFLPFYGQTDNVTITEDGAALSLEIERAVARMDVYLRAEEKAVLDCHVTPASTLKVERSSAKGYFAPATPNQTPGADRTFTSGTTTRLDKATSTDKSGYKIIFSFYLPAQQFAQPENRLRLTLADLTWGEDTKWTYKPFLFGDHIPAFDNTIRPNKVYKLYCTLSQAAFPVDISVVVEDWDVKVQHGGL</sequence>
<keyword evidence="7" id="KW-0449">Lipoprotein</keyword>
<accession>A0AAJ1CD41</accession>
<gene>
    <name evidence="9" type="ORF">NE651_05195</name>
</gene>
<evidence type="ECO:0000313" key="9">
    <source>
        <dbReference type="EMBL" id="MCQ5082283.1"/>
    </source>
</evidence>
<dbReference type="InterPro" id="IPR014941">
    <property type="entry name" value="FimB/Mfa2/Mfa3"/>
</dbReference>
<reference evidence="9" key="1">
    <citation type="submission" date="2022-06" db="EMBL/GenBank/DDBJ databases">
        <title>Isolation of gut microbiota from human fecal samples.</title>
        <authorList>
            <person name="Pamer E.G."/>
            <person name="Barat B."/>
            <person name="Waligurski E."/>
            <person name="Medina S."/>
            <person name="Paddock L."/>
            <person name="Mostad J."/>
        </authorList>
    </citation>
    <scope>NUCLEOTIDE SEQUENCE</scope>
    <source>
        <strain evidence="9">DFI.6.22</strain>
    </source>
</reference>
<organism evidence="9 10">
    <name type="scientific">Alistipes onderdonkii</name>
    <dbReference type="NCBI Taxonomy" id="328813"/>
    <lineage>
        <taxon>Bacteria</taxon>
        <taxon>Pseudomonadati</taxon>
        <taxon>Bacteroidota</taxon>
        <taxon>Bacteroidia</taxon>
        <taxon>Bacteroidales</taxon>
        <taxon>Rikenellaceae</taxon>
        <taxon>Alistipes</taxon>
    </lineage>
</organism>
<dbReference type="Pfam" id="PF08842">
    <property type="entry name" value="Mfa2"/>
    <property type="match status" value="1"/>
</dbReference>
<comment type="subcellular location">
    <subcellularLocation>
        <location evidence="1">Cell outer membrane</location>
    </subcellularLocation>
</comment>
<proteinExistence type="inferred from homology"/>
<feature type="signal peptide" evidence="8">
    <location>
        <begin position="1"/>
        <end position="19"/>
    </location>
</feature>
<evidence type="ECO:0000256" key="6">
    <source>
        <dbReference type="ARBA" id="ARBA00023237"/>
    </source>
</evidence>
<name>A0AAJ1CD41_9BACT</name>
<keyword evidence="6" id="KW-0998">Cell outer membrane</keyword>
<dbReference type="GO" id="GO:0009279">
    <property type="term" value="C:cell outer membrane"/>
    <property type="evidence" value="ECO:0007669"/>
    <property type="project" value="UniProtKB-SubCell"/>
</dbReference>
<evidence type="ECO:0000256" key="1">
    <source>
        <dbReference type="ARBA" id="ARBA00004442"/>
    </source>
</evidence>
<evidence type="ECO:0000256" key="2">
    <source>
        <dbReference type="ARBA" id="ARBA00007248"/>
    </source>
</evidence>
<evidence type="ECO:0000256" key="3">
    <source>
        <dbReference type="ARBA" id="ARBA00022729"/>
    </source>
</evidence>
<dbReference type="Gene3D" id="2.60.40.2580">
    <property type="match status" value="1"/>
</dbReference>
<keyword evidence="4" id="KW-0472">Membrane</keyword>
<feature type="chain" id="PRO_5042536822" evidence="8">
    <location>
        <begin position="20"/>
        <end position="337"/>
    </location>
</feature>
<keyword evidence="5" id="KW-0564">Palmitate</keyword>
<evidence type="ECO:0000256" key="5">
    <source>
        <dbReference type="ARBA" id="ARBA00023139"/>
    </source>
</evidence>
<dbReference type="AlphaFoldDB" id="A0AAJ1CD41"/>
<comment type="similarity">
    <text evidence="2">Belongs to the bacteroidetes fimbrillin superfamily. FimB/Mfa2 family.</text>
</comment>